<organism evidence="1">
    <name type="scientific">mine drainage metagenome</name>
    <dbReference type="NCBI Taxonomy" id="410659"/>
    <lineage>
        <taxon>unclassified sequences</taxon>
        <taxon>metagenomes</taxon>
        <taxon>ecological metagenomes</taxon>
    </lineage>
</organism>
<comment type="caution">
    <text evidence="1">The sequence shown here is derived from an EMBL/GenBank/DDBJ whole genome shotgun (WGS) entry which is preliminary data.</text>
</comment>
<dbReference type="AlphaFoldDB" id="E6Q8J0"/>
<dbReference type="AntiFam" id="ANF00010">
    <property type="entry name" value="tRNA translation"/>
</dbReference>
<reference evidence="1" key="1">
    <citation type="submission" date="2009-10" db="EMBL/GenBank/DDBJ databases">
        <title>Diversity of trophic interactions inside an arsenic-rich microbial ecosystem.</title>
        <authorList>
            <person name="Bertin P.N."/>
            <person name="Heinrich-Salmeron A."/>
            <person name="Pelletier E."/>
            <person name="Goulhen-Chollet F."/>
            <person name="Arsene-Ploetze F."/>
            <person name="Gallien S."/>
            <person name="Calteau A."/>
            <person name="Vallenet D."/>
            <person name="Casiot C."/>
            <person name="Chane-Woon-Ming B."/>
            <person name="Giloteaux L."/>
            <person name="Barakat M."/>
            <person name="Bonnefoy V."/>
            <person name="Bruneel O."/>
            <person name="Chandler M."/>
            <person name="Cleiss J."/>
            <person name="Duran R."/>
            <person name="Elbaz-Poulichet F."/>
            <person name="Fonknechten N."/>
            <person name="Lauga B."/>
            <person name="Mornico D."/>
            <person name="Ortet P."/>
            <person name="Schaeffer C."/>
            <person name="Siguier P."/>
            <person name="Alexander Thil Smith A."/>
            <person name="Van Dorsselaer A."/>
            <person name="Weissenbach J."/>
            <person name="Medigue C."/>
            <person name="Le Paslier D."/>
        </authorList>
    </citation>
    <scope>NUCLEOTIDE SEQUENCE</scope>
</reference>
<name>E6Q8J0_9ZZZZ</name>
<dbReference type="GO" id="GO:0016491">
    <property type="term" value="F:oxidoreductase activity"/>
    <property type="evidence" value="ECO:0007669"/>
    <property type="project" value="UniProtKB-KW"/>
</dbReference>
<accession>E6Q8J0</accession>
<sequence>MAKIPIMGRFGLLAQLVEQLTLNQRVVGSIPSQPTK</sequence>
<dbReference type="EMBL" id="CABP01000005">
    <property type="protein sequence ID" value="CBI03516.1"/>
    <property type="molecule type" value="Genomic_DNA"/>
</dbReference>
<dbReference type="EC" id="1.4.3.-" evidence="1"/>
<keyword evidence="1" id="KW-0560">Oxidoreductase</keyword>
<protein>
    <submittedName>
        <fullName evidence="1">Quinolinate synthetase</fullName>
        <ecNumber evidence="1">1.4.3.-</ecNumber>
    </submittedName>
</protein>
<gene>
    <name evidence="1" type="ORF">CARN5_3084</name>
</gene>
<evidence type="ECO:0000313" key="1">
    <source>
        <dbReference type="EMBL" id="CBI03516.1"/>
    </source>
</evidence>
<proteinExistence type="predicted"/>